<keyword evidence="2" id="KW-1185">Reference proteome</keyword>
<protein>
    <submittedName>
        <fullName evidence="1">Uncharacterized protein</fullName>
    </submittedName>
</protein>
<organism evidence="1">
    <name type="scientific">Flexilinea flocculi</name>
    <dbReference type="NCBI Taxonomy" id="1678840"/>
    <lineage>
        <taxon>Bacteria</taxon>
        <taxon>Bacillati</taxon>
        <taxon>Chloroflexota</taxon>
        <taxon>Anaerolineae</taxon>
        <taxon>Anaerolineales</taxon>
        <taxon>Anaerolineaceae</taxon>
        <taxon>Flexilinea</taxon>
    </lineage>
</organism>
<evidence type="ECO:0000313" key="1">
    <source>
        <dbReference type="EMBL" id="GAP40350.1"/>
    </source>
</evidence>
<sequence>MVSFSLFDNLQTFFEKMYVIEQMRKNYPIAKIAFQVIILDTIINSECGLTYQIIKNSILNFKLPGYKRKTHHDDRKKDR</sequence>
<gene>
    <name evidence="1" type="ORF">ATC1_13322</name>
</gene>
<dbReference type="STRING" id="1678840.ATC1_13322"/>
<accession>A0A0S7BRP4</accession>
<name>A0A0S7BRP4_9CHLR</name>
<reference evidence="1" key="1">
    <citation type="journal article" date="2015" name="Genome Announc.">
        <title>Draft Genome Sequence of Anaerolineae Strain TC1, a Novel Isolate from a Methanogenic Wastewater Treatment System.</title>
        <authorList>
            <person name="Matsuura N."/>
            <person name="Tourlousse D.M."/>
            <person name="Sun L."/>
            <person name="Toyonaga M."/>
            <person name="Kuroda K."/>
            <person name="Ohashi A."/>
            <person name="Cruz R."/>
            <person name="Yamaguchi T."/>
            <person name="Sekiguchi Y."/>
        </authorList>
    </citation>
    <scope>NUCLEOTIDE SEQUENCE [LARGE SCALE GENOMIC DNA]</scope>
    <source>
        <strain evidence="1">TC1</strain>
    </source>
</reference>
<dbReference type="AlphaFoldDB" id="A0A0S7BRP4"/>
<evidence type="ECO:0000313" key="2">
    <source>
        <dbReference type="Proteomes" id="UP000053370"/>
    </source>
</evidence>
<dbReference type="EMBL" id="DF968181">
    <property type="protein sequence ID" value="GAP40350.1"/>
    <property type="molecule type" value="Genomic_DNA"/>
</dbReference>
<dbReference type="Proteomes" id="UP000053370">
    <property type="component" value="Unassembled WGS sequence"/>
</dbReference>
<proteinExistence type="predicted"/>